<evidence type="ECO:0000313" key="1">
    <source>
        <dbReference type="EMBL" id="BBU69855.1"/>
    </source>
</evidence>
<dbReference type="Pfam" id="PF06953">
    <property type="entry name" value="ArsD"/>
    <property type="match status" value="1"/>
</dbReference>
<gene>
    <name evidence="1" type="ORF">ICHIAU1_21380</name>
</gene>
<reference evidence="2" key="1">
    <citation type="submission" date="2020-01" db="EMBL/GenBank/DDBJ databases">
        <title>Phosphoaccumulans saitamaens gen. nov., sp. nov., a polyphosphate accumulating bacterium isolated from surface river water.</title>
        <authorList>
            <person name="Watanabe K."/>
            <person name="Suda W."/>
        </authorList>
    </citation>
    <scope>NUCLEOTIDE SEQUENCE [LARGE SCALE GENOMIC DNA]</scope>
    <source>
        <strain evidence="2">ICHIAU1</strain>
    </source>
</reference>
<dbReference type="Gene3D" id="3.40.30.10">
    <property type="entry name" value="Glutaredoxin"/>
    <property type="match status" value="1"/>
</dbReference>
<dbReference type="GO" id="GO:0045892">
    <property type="term" value="P:negative regulation of DNA-templated transcription"/>
    <property type="evidence" value="ECO:0007669"/>
    <property type="project" value="InterPro"/>
</dbReference>
<dbReference type="EMBL" id="AP022345">
    <property type="protein sequence ID" value="BBU69855.1"/>
    <property type="molecule type" value="Genomic_DNA"/>
</dbReference>
<evidence type="ECO:0000313" key="2">
    <source>
        <dbReference type="Proteomes" id="UP000463961"/>
    </source>
</evidence>
<evidence type="ECO:0008006" key="3">
    <source>
        <dbReference type="Google" id="ProtNLM"/>
    </source>
</evidence>
<accession>A0A7R6R2Y7</accession>
<sequence>MKKLEVFDPAMCCSTGVCGVEVDPVLAQFSADLKWVAEQGIHVERHNLGQEPQAFAANPTVLKEIETGLDRLPIILLDGHVITTGVYPSRQQLAQKLDIKLTLEDKPPVESGSCCTPKSGCC</sequence>
<name>A0A7R6R2Y7_9RHOO</name>
<proteinExistence type="predicted"/>
<dbReference type="RefSeq" id="WP_162049473.1">
    <property type="nucleotide sequence ID" value="NZ_AP022345.1"/>
</dbReference>
<dbReference type="Proteomes" id="UP000463961">
    <property type="component" value="Chromosome"/>
</dbReference>
<dbReference type="AlphaFoldDB" id="A0A7R6R2Y7"/>
<dbReference type="InterPro" id="IPR010712">
    <property type="entry name" value="Arsenical-R_ArsD"/>
</dbReference>
<dbReference type="OrthoDB" id="9801358at2"/>
<dbReference type="GO" id="GO:0046685">
    <property type="term" value="P:response to arsenic-containing substance"/>
    <property type="evidence" value="ECO:0007669"/>
    <property type="project" value="InterPro"/>
</dbReference>
<keyword evidence="2" id="KW-1185">Reference proteome</keyword>
<dbReference type="NCBIfam" id="NF033727">
    <property type="entry name" value="chaperon_ArsD"/>
    <property type="match status" value="1"/>
</dbReference>
<protein>
    <recommendedName>
        <fullName evidence="3">Arsenical resistance operon transcriptional repressor ArsD</fullName>
    </recommendedName>
</protein>
<organism evidence="1 2">
    <name type="scientific">Fluviibacter phosphoraccumulans</name>
    <dbReference type="NCBI Taxonomy" id="1751046"/>
    <lineage>
        <taxon>Bacteria</taxon>
        <taxon>Pseudomonadati</taxon>
        <taxon>Pseudomonadota</taxon>
        <taxon>Betaproteobacteria</taxon>
        <taxon>Rhodocyclales</taxon>
        <taxon>Fluviibacteraceae</taxon>
        <taxon>Fluviibacter</taxon>
    </lineage>
</organism>
<dbReference type="GO" id="GO:0003677">
    <property type="term" value="F:DNA binding"/>
    <property type="evidence" value="ECO:0007669"/>
    <property type="project" value="InterPro"/>
</dbReference>